<dbReference type="InterPro" id="IPR024227">
    <property type="entry name" value="DUF3795"/>
</dbReference>
<organism evidence="1 2">
    <name type="scientific">Sporotomaculum syntrophicum</name>
    <dbReference type="NCBI Taxonomy" id="182264"/>
    <lineage>
        <taxon>Bacteria</taxon>
        <taxon>Bacillati</taxon>
        <taxon>Bacillota</taxon>
        <taxon>Clostridia</taxon>
        <taxon>Eubacteriales</taxon>
        <taxon>Desulfallaceae</taxon>
        <taxon>Sporotomaculum</taxon>
    </lineage>
</organism>
<gene>
    <name evidence="1" type="ORF">SPSYN_01050</name>
</gene>
<reference evidence="1" key="1">
    <citation type="submission" date="2016-02" db="EMBL/GenBank/DDBJ databases">
        <title>Draft Genome Sequence of Sporotomaculum syntrophicum Strain FB, a Syntrophic Benzoate Degrader.</title>
        <authorList>
            <person name="Nobu M.K."/>
            <person name="Narihiro T."/>
            <person name="Qiu Y.-L."/>
            <person name="Ohashi A."/>
            <person name="Liu W.-T."/>
            <person name="Yuji S."/>
        </authorList>
    </citation>
    <scope>NUCLEOTIDE SEQUENCE</scope>
    <source>
        <strain evidence="1">FB</strain>
    </source>
</reference>
<dbReference type="Proteomes" id="UP000798488">
    <property type="component" value="Unassembled WGS sequence"/>
</dbReference>
<dbReference type="Pfam" id="PF12675">
    <property type="entry name" value="DUF3795"/>
    <property type="match status" value="1"/>
</dbReference>
<protein>
    <recommendedName>
        <fullName evidence="3">DUF3795 domain-containing protein</fullName>
    </recommendedName>
</protein>
<evidence type="ECO:0008006" key="3">
    <source>
        <dbReference type="Google" id="ProtNLM"/>
    </source>
</evidence>
<evidence type="ECO:0000313" key="1">
    <source>
        <dbReference type="EMBL" id="KAF1084914.1"/>
    </source>
</evidence>
<accession>A0A9D3AYL0</accession>
<proteinExistence type="predicted"/>
<keyword evidence="2" id="KW-1185">Reference proteome</keyword>
<evidence type="ECO:0000313" key="2">
    <source>
        <dbReference type="Proteomes" id="UP000798488"/>
    </source>
</evidence>
<dbReference type="EMBL" id="LSRS01000003">
    <property type="protein sequence ID" value="KAF1084914.1"/>
    <property type="molecule type" value="Genomic_DNA"/>
</dbReference>
<dbReference type="AlphaFoldDB" id="A0A9D3AYL0"/>
<comment type="caution">
    <text evidence="1">The sequence shown here is derived from an EMBL/GenBank/DDBJ whole genome shotgun (WGS) entry which is preliminary data.</text>
</comment>
<dbReference type="OrthoDB" id="9803966at2"/>
<sequence length="111" mass="12280">MKKMIAYCGLDCEKCDAYIATINNDDALRETTAKRWAELNNAPITAEMINCMGCRIDGVKTPFCDSMCEVRKCALRKAVETCGDCGEIGSCKIVAEILNNCEEARDNLTKK</sequence>
<name>A0A9D3AYL0_9FIRM</name>